<dbReference type="EMBL" id="JADIKI010000023">
    <property type="protein sequence ID" value="MFK2856129.1"/>
    <property type="molecule type" value="Genomic_DNA"/>
</dbReference>
<protein>
    <recommendedName>
        <fullName evidence="4">Ig-like domain-containing protein</fullName>
    </recommendedName>
</protein>
<reference evidence="2 3" key="1">
    <citation type="submission" date="2020-10" db="EMBL/GenBank/DDBJ databases">
        <title>Phylogeny of dyella-like bacteria.</title>
        <authorList>
            <person name="Fu J."/>
        </authorList>
    </citation>
    <scope>NUCLEOTIDE SEQUENCE [LARGE SCALE GENOMIC DNA]</scope>
    <source>
        <strain evidence="2 3">DHG40</strain>
    </source>
</reference>
<feature type="region of interest" description="Disordered" evidence="1">
    <location>
        <begin position="1"/>
        <end position="23"/>
    </location>
</feature>
<evidence type="ECO:0000313" key="3">
    <source>
        <dbReference type="Proteomes" id="UP001620409"/>
    </source>
</evidence>
<organism evidence="2 3">
    <name type="scientific">Dyella humi</name>
    <dbReference type="NCBI Taxonomy" id="1770547"/>
    <lineage>
        <taxon>Bacteria</taxon>
        <taxon>Pseudomonadati</taxon>
        <taxon>Pseudomonadota</taxon>
        <taxon>Gammaproteobacteria</taxon>
        <taxon>Lysobacterales</taxon>
        <taxon>Rhodanobacteraceae</taxon>
        <taxon>Dyella</taxon>
    </lineage>
</organism>
<comment type="caution">
    <text evidence="2">The sequence shown here is derived from an EMBL/GenBank/DDBJ whole genome shotgun (WGS) entry which is preliminary data.</text>
</comment>
<evidence type="ECO:0008006" key="4">
    <source>
        <dbReference type="Google" id="ProtNLM"/>
    </source>
</evidence>
<proteinExistence type="predicted"/>
<sequence>MEHVIPAQAQETAYPDPSGEKQCSADDINDSNAVVGSCIPANATNPSVAWYAATRGTTPTLLQPLATGQDCNADALADQGTIVGSCTDANNRSFGVIWNTPTSAPVKLAPLPILSGLNLAPDVATGATGYNLSGDVVGESASGSGVATAVLWPAMTGTPIIVSSYGDNCSAVDVNGTNEGPSGAGHPSVALNCPTSTGLVQGKLAQYTAGLLGYAYTATTLPLPTGATHCTVAALNDALQAVGTCHFPAPDHPQTAYWPSPTSTPNLLTVSGNARNGADFINAPGNVVFEYQTTSGDSSAGFWIPTSNTVTLIPPLPGGVRTVAEGLGDNGTVTLTSEDSNENWEGAKWTTATGTVALGFENSGVDSSVVGSNQAGTAAATDGEDSSQNDTAGESSL</sequence>
<dbReference type="Proteomes" id="UP001620409">
    <property type="component" value="Unassembled WGS sequence"/>
</dbReference>
<keyword evidence="3" id="KW-1185">Reference proteome</keyword>
<dbReference type="RefSeq" id="WP_380014275.1">
    <property type="nucleotide sequence ID" value="NZ_JADIKI010000023.1"/>
</dbReference>
<gene>
    <name evidence="2" type="ORF">ISP18_16110</name>
</gene>
<feature type="compositionally biased region" description="Low complexity" evidence="1">
    <location>
        <begin position="363"/>
        <end position="372"/>
    </location>
</feature>
<name>A0ABW8ILP8_9GAMM</name>
<feature type="region of interest" description="Disordered" evidence="1">
    <location>
        <begin position="363"/>
        <end position="397"/>
    </location>
</feature>
<evidence type="ECO:0000313" key="2">
    <source>
        <dbReference type="EMBL" id="MFK2856129.1"/>
    </source>
</evidence>
<accession>A0ABW8ILP8</accession>
<feature type="compositionally biased region" description="Polar residues" evidence="1">
    <location>
        <begin position="388"/>
        <end position="397"/>
    </location>
</feature>
<evidence type="ECO:0000256" key="1">
    <source>
        <dbReference type="SAM" id="MobiDB-lite"/>
    </source>
</evidence>